<dbReference type="Pfam" id="PF13458">
    <property type="entry name" value="Peripla_BP_6"/>
    <property type="match status" value="1"/>
</dbReference>
<dbReference type="PRINTS" id="PR00337">
    <property type="entry name" value="LEUILEVALBP"/>
</dbReference>
<dbReference type="InterPro" id="IPR006311">
    <property type="entry name" value="TAT_signal"/>
</dbReference>
<name>A0A927IBF2_9ACTN</name>
<dbReference type="PROSITE" id="PS51318">
    <property type="entry name" value="TAT"/>
    <property type="match status" value="1"/>
</dbReference>
<dbReference type="SUPFAM" id="SSF53822">
    <property type="entry name" value="Periplasmic binding protein-like I"/>
    <property type="match status" value="1"/>
</dbReference>
<evidence type="ECO:0000313" key="8">
    <source>
        <dbReference type="Proteomes" id="UP000632289"/>
    </source>
</evidence>
<feature type="region of interest" description="Disordered" evidence="5">
    <location>
        <begin position="1"/>
        <end position="28"/>
    </location>
</feature>
<dbReference type="InterPro" id="IPR051010">
    <property type="entry name" value="BCAA_transport"/>
</dbReference>
<dbReference type="CDD" id="cd06328">
    <property type="entry name" value="PBP1_SBP-like"/>
    <property type="match status" value="1"/>
</dbReference>
<accession>A0A927IBF2</accession>
<protein>
    <submittedName>
        <fullName evidence="7">Substrate-binding domain-containing protein</fullName>
    </submittedName>
</protein>
<evidence type="ECO:0000256" key="1">
    <source>
        <dbReference type="ARBA" id="ARBA00010062"/>
    </source>
</evidence>
<organism evidence="7 8">
    <name type="scientific">Streptomyces chumphonensis</name>
    <dbReference type="NCBI Taxonomy" id="1214925"/>
    <lineage>
        <taxon>Bacteria</taxon>
        <taxon>Bacillati</taxon>
        <taxon>Actinomycetota</taxon>
        <taxon>Actinomycetes</taxon>
        <taxon>Kitasatosporales</taxon>
        <taxon>Streptomycetaceae</taxon>
        <taxon>Streptomyces</taxon>
    </lineage>
</organism>
<dbReference type="RefSeq" id="WP_191210169.1">
    <property type="nucleotide sequence ID" value="NZ_BAABKL010000050.1"/>
</dbReference>
<keyword evidence="8" id="KW-1185">Reference proteome</keyword>
<feature type="compositionally biased region" description="Low complexity" evidence="5">
    <location>
        <begin position="14"/>
        <end position="24"/>
    </location>
</feature>
<gene>
    <name evidence="7" type="ORF">IF129_15045</name>
</gene>
<keyword evidence="4" id="KW-0029">Amino-acid transport</keyword>
<dbReference type="InterPro" id="IPR028082">
    <property type="entry name" value="Peripla_BP_I"/>
</dbReference>
<evidence type="ECO:0000256" key="2">
    <source>
        <dbReference type="ARBA" id="ARBA00022448"/>
    </source>
</evidence>
<dbReference type="InterPro" id="IPR000709">
    <property type="entry name" value="Leu_Ile_Val-bd"/>
</dbReference>
<dbReference type="GO" id="GO:0006865">
    <property type="term" value="P:amino acid transport"/>
    <property type="evidence" value="ECO:0007669"/>
    <property type="project" value="UniProtKB-KW"/>
</dbReference>
<sequence>MPRPFAVRSDRLRPSAAGPSAVPARRARRGGRRPLLVAVALAASAALTASCSSPGASAGAGASDEVKVALVTSVSGPLAGYGEQYLQGFEAGLDHATGGTGEVDGVRITVLEDDDAGDPAKGVSLVKKRIGQGVPIIAGTVVSGVATQIAPVAAQNRTLYVSGPAATDALTGINDYTFRSGRQTYQDVVTAREILAAEEGAEGGKDVVVLAQDNAFGQANAAAVEEVLGGDGTTVTPVLAPPGATDLTPTARKVLAAEPDMVFVAWAGDTAQSMWSTLEQQGVLEEATVVTGLDIRAGYPAFGAARDRVTLLAHYVPGATNTPEAEAMRAYFEEKGWEEDLFSPDGFTAAQLVVRAVEAGGRDGDVEAMVEALEGFAFSGVKGPTRVRAEDHALLQPMFQAAFDGDLPSVTRTLEPGKVAP</sequence>
<dbReference type="AlphaFoldDB" id="A0A927IBF2"/>
<reference evidence="7" key="1">
    <citation type="submission" date="2020-09" db="EMBL/GenBank/DDBJ databases">
        <title>Secondary metabolite and genome analysis of marine Streptomyces chumphonensis KK1-2T.</title>
        <authorList>
            <person name="Phongsopitanun W."/>
            <person name="Kanchanasin P."/>
            <person name="Pittayakhajonwut P."/>
            <person name="Suwanborirux K."/>
            <person name="Tanasupawat S."/>
        </authorList>
    </citation>
    <scope>NUCLEOTIDE SEQUENCE</scope>
    <source>
        <strain evidence="7">KK1-2</strain>
    </source>
</reference>
<keyword evidence="3" id="KW-0732">Signal</keyword>
<dbReference type="Proteomes" id="UP000632289">
    <property type="component" value="Unassembled WGS sequence"/>
</dbReference>
<evidence type="ECO:0000256" key="5">
    <source>
        <dbReference type="SAM" id="MobiDB-lite"/>
    </source>
</evidence>
<dbReference type="Gene3D" id="3.40.50.2300">
    <property type="match status" value="2"/>
</dbReference>
<dbReference type="PANTHER" id="PTHR30483:SF6">
    <property type="entry name" value="PERIPLASMIC BINDING PROTEIN OF ABC TRANSPORTER FOR NATURAL AMINO ACIDS"/>
    <property type="match status" value="1"/>
</dbReference>
<evidence type="ECO:0000313" key="7">
    <source>
        <dbReference type="EMBL" id="MBD3932863.1"/>
    </source>
</evidence>
<evidence type="ECO:0000256" key="4">
    <source>
        <dbReference type="ARBA" id="ARBA00022970"/>
    </source>
</evidence>
<dbReference type="PANTHER" id="PTHR30483">
    <property type="entry name" value="LEUCINE-SPECIFIC-BINDING PROTEIN"/>
    <property type="match status" value="1"/>
</dbReference>
<comment type="similarity">
    <text evidence="1">Belongs to the leucine-binding protein family.</text>
</comment>
<comment type="caution">
    <text evidence="7">The sequence shown here is derived from an EMBL/GenBank/DDBJ whole genome shotgun (WGS) entry which is preliminary data.</text>
</comment>
<dbReference type="EMBL" id="JACXYU010000007">
    <property type="protein sequence ID" value="MBD3932863.1"/>
    <property type="molecule type" value="Genomic_DNA"/>
</dbReference>
<evidence type="ECO:0000256" key="3">
    <source>
        <dbReference type="ARBA" id="ARBA00022729"/>
    </source>
</evidence>
<evidence type="ECO:0000259" key="6">
    <source>
        <dbReference type="Pfam" id="PF13458"/>
    </source>
</evidence>
<feature type="domain" description="Leucine-binding protein" evidence="6">
    <location>
        <begin position="65"/>
        <end position="403"/>
    </location>
</feature>
<proteinExistence type="inferred from homology"/>
<dbReference type="InterPro" id="IPR028081">
    <property type="entry name" value="Leu-bd"/>
</dbReference>
<keyword evidence="2" id="KW-0813">Transport</keyword>